<gene>
    <name evidence="5" type="ORF">STSP2_01804</name>
</gene>
<dbReference type="Gene3D" id="3.40.50.300">
    <property type="entry name" value="P-loop containing nucleotide triphosphate hydrolases"/>
    <property type="match status" value="1"/>
</dbReference>
<evidence type="ECO:0000256" key="2">
    <source>
        <dbReference type="ARBA" id="ARBA00022741"/>
    </source>
</evidence>
<dbReference type="PANTHER" id="PTHR43023">
    <property type="entry name" value="PROTEIN TRIGALACTOSYLDIACYLGLYCEROL 3, CHLOROPLASTIC"/>
    <property type="match status" value="1"/>
</dbReference>
<dbReference type="EMBL" id="CP019791">
    <property type="protein sequence ID" value="AQT68636.1"/>
    <property type="molecule type" value="Genomic_DNA"/>
</dbReference>
<dbReference type="CDD" id="cd03261">
    <property type="entry name" value="ABC_Org_Solvent_Resistant"/>
    <property type="match status" value="1"/>
</dbReference>
<sequence>MKFDNSKIDGIIRIEKLIKKFDSRVVLDGISLSCEEGKTTVIIGPSGCGKTVLMKHMIALERPTEGQVYFKEQRIDEMHEKKLARLRLNFGFLFQGGALFDSLNVYENIIFPLRQHTKIKDWDAVDELVKQKLALVGMDGYQNHMPANLSGGQQKRVALARAIALNPQVILYDEPTTGLDPIRSDIINELILKLQQELTVTSVVVTHDMNSAYKIADRIIMLHNGKIVADGDAEHIRNHPNDIVQQFINGRVGEAELAALRHGGTKFTTQFKPEDFK</sequence>
<dbReference type="InterPro" id="IPR017871">
    <property type="entry name" value="ABC_transporter-like_CS"/>
</dbReference>
<evidence type="ECO:0000256" key="3">
    <source>
        <dbReference type="ARBA" id="ARBA00022840"/>
    </source>
</evidence>
<dbReference type="SUPFAM" id="SSF52540">
    <property type="entry name" value="P-loop containing nucleoside triphosphate hydrolases"/>
    <property type="match status" value="1"/>
</dbReference>
<dbReference type="GO" id="GO:0005524">
    <property type="term" value="F:ATP binding"/>
    <property type="evidence" value="ECO:0007669"/>
    <property type="project" value="UniProtKB-KW"/>
</dbReference>
<keyword evidence="1" id="KW-0813">Transport</keyword>
<organism evidence="5 6">
    <name type="scientific">Anaerohalosphaera lusitana</name>
    <dbReference type="NCBI Taxonomy" id="1936003"/>
    <lineage>
        <taxon>Bacteria</taxon>
        <taxon>Pseudomonadati</taxon>
        <taxon>Planctomycetota</taxon>
        <taxon>Phycisphaerae</taxon>
        <taxon>Sedimentisphaerales</taxon>
        <taxon>Anaerohalosphaeraceae</taxon>
        <taxon>Anaerohalosphaera</taxon>
    </lineage>
</organism>
<feature type="domain" description="ABC transporter" evidence="4">
    <location>
        <begin position="12"/>
        <end position="249"/>
    </location>
</feature>
<evidence type="ECO:0000313" key="5">
    <source>
        <dbReference type="EMBL" id="AQT68636.1"/>
    </source>
</evidence>
<evidence type="ECO:0000313" key="6">
    <source>
        <dbReference type="Proteomes" id="UP000189674"/>
    </source>
</evidence>
<dbReference type="STRING" id="1936003.STSP2_01804"/>
<dbReference type="RefSeq" id="WP_146661820.1">
    <property type="nucleotide sequence ID" value="NZ_CP019791.1"/>
</dbReference>
<dbReference type="KEGG" id="alus:STSP2_01804"/>
<accession>A0A1U9NMA0</accession>
<proteinExistence type="predicted"/>
<dbReference type="InterPro" id="IPR003439">
    <property type="entry name" value="ABC_transporter-like_ATP-bd"/>
</dbReference>
<keyword evidence="3 5" id="KW-0067">ATP-binding</keyword>
<evidence type="ECO:0000256" key="1">
    <source>
        <dbReference type="ARBA" id="ARBA00022448"/>
    </source>
</evidence>
<evidence type="ECO:0000259" key="4">
    <source>
        <dbReference type="PROSITE" id="PS50893"/>
    </source>
</evidence>
<dbReference type="InterPro" id="IPR003593">
    <property type="entry name" value="AAA+_ATPase"/>
</dbReference>
<dbReference type="PANTHER" id="PTHR43023:SF6">
    <property type="entry name" value="INTERMEMBRANE PHOSPHOLIPID TRANSPORT SYSTEM ATP-BINDING PROTEIN MLAF"/>
    <property type="match status" value="1"/>
</dbReference>
<dbReference type="OrthoDB" id="9772862at2"/>
<name>A0A1U9NMA0_9BACT</name>
<protein>
    <submittedName>
        <fullName evidence="5">Putative ABC transporter ATP-binding protein</fullName>
    </submittedName>
</protein>
<dbReference type="AlphaFoldDB" id="A0A1U9NMA0"/>
<dbReference type="Proteomes" id="UP000189674">
    <property type="component" value="Chromosome"/>
</dbReference>
<dbReference type="GO" id="GO:0016887">
    <property type="term" value="F:ATP hydrolysis activity"/>
    <property type="evidence" value="ECO:0007669"/>
    <property type="project" value="InterPro"/>
</dbReference>
<dbReference type="InterPro" id="IPR027417">
    <property type="entry name" value="P-loop_NTPase"/>
</dbReference>
<dbReference type="Pfam" id="PF00005">
    <property type="entry name" value="ABC_tran"/>
    <property type="match status" value="1"/>
</dbReference>
<reference evidence="6" key="1">
    <citation type="submission" date="2017-02" db="EMBL/GenBank/DDBJ databases">
        <title>Comparative genomics and description of representatives of a novel lineage of planctomycetes thriving in anoxic sediments.</title>
        <authorList>
            <person name="Spring S."/>
            <person name="Bunk B."/>
            <person name="Sproer C."/>
        </authorList>
    </citation>
    <scope>NUCLEOTIDE SEQUENCE [LARGE SCALE GENOMIC DNA]</scope>
    <source>
        <strain evidence="6">ST-NAGAB-D1</strain>
    </source>
</reference>
<keyword evidence="2" id="KW-0547">Nucleotide-binding</keyword>
<dbReference type="SMART" id="SM00382">
    <property type="entry name" value="AAA"/>
    <property type="match status" value="1"/>
</dbReference>
<dbReference type="PROSITE" id="PS50893">
    <property type="entry name" value="ABC_TRANSPORTER_2"/>
    <property type="match status" value="1"/>
</dbReference>
<keyword evidence="6" id="KW-1185">Reference proteome</keyword>
<dbReference type="PROSITE" id="PS00211">
    <property type="entry name" value="ABC_TRANSPORTER_1"/>
    <property type="match status" value="1"/>
</dbReference>